<comment type="catalytic activity">
    <reaction evidence="7">
        <text>guanosine(18) in tRNA + S-adenosyl-L-methionine = 2'-O-methylguanosine(18) in tRNA + S-adenosyl-L-homocysteine + H(+)</text>
        <dbReference type="Rhea" id="RHEA:20077"/>
        <dbReference type="Rhea" id="RHEA-COMP:10190"/>
        <dbReference type="Rhea" id="RHEA-COMP:10192"/>
        <dbReference type="ChEBI" id="CHEBI:15378"/>
        <dbReference type="ChEBI" id="CHEBI:57856"/>
        <dbReference type="ChEBI" id="CHEBI:59789"/>
        <dbReference type="ChEBI" id="CHEBI:74269"/>
        <dbReference type="ChEBI" id="CHEBI:74445"/>
        <dbReference type="EC" id="2.1.1.34"/>
    </reaction>
</comment>
<dbReference type="Proteomes" id="UP000007383">
    <property type="component" value="Chromosome"/>
</dbReference>
<reference evidence="10" key="1">
    <citation type="journal article" date="2013" name="Stand. Genomic Sci.">
        <title>Complete genome sequence of the halophilic bacterium Spirochaeta africana type strain (Z-7692(T)) from the alkaline Lake Magadi in the East African Rift.</title>
        <authorList>
            <person name="Liolos K."/>
            <person name="Abt B."/>
            <person name="Scheuner C."/>
            <person name="Teshima H."/>
            <person name="Held B."/>
            <person name="Lapidus A."/>
            <person name="Nolan M."/>
            <person name="Lucas S."/>
            <person name="Deshpande S."/>
            <person name="Cheng J.F."/>
            <person name="Tapia R."/>
            <person name="Goodwin L.A."/>
            <person name="Pitluck S."/>
            <person name="Pagani I."/>
            <person name="Ivanova N."/>
            <person name="Mavromatis K."/>
            <person name="Mikhailova N."/>
            <person name="Huntemann M."/>
            <person name="Pati A."/>
            <person name="Chen A."/>
            <person name="Palaniappan K."/>
            <person name="Land M."/>
            <person name="Rohde M."/>
            <person name="Tindall B.J."/>
            <person name="Detter J.C."/>
            <person name="Goker M."/>
            <person name="Bristow J."/>
            <person name="Eisen J.A."/>
            <person name="Markowitz V."/>
            <person name="Hugenholtz P."/>
            <person name="Woyke T."/>
            <person name="Klenk H.P."/>
            <person name="Kyrpides N.C."/>
        </authorList>
    </citation>
    <scope>NUCLEOTIDE SEQUENCE</scope>
    <source>
        <strain evidence="10">ATCC 700263 / DSM 8902 / Z-7692</strain>
    </source>
</reference>
<dbReference type="InterPro" id="IPR001537">
    <property type="entry name" value="SpoU_MeTrfase"/>
</dbReference>
<dbReference type="InterPro" id="IPR033671">
    <property type="entry name" value="TrmH"/>
</dbReference>
<dbReference type="STRING" id="889378.Spiaf_1292"/>
<feature type="domain" description="tRNA/rRNA methyltransferase SpoU type" evidence="8">
    <location>
        <begin position="41"/>
        <end position="184"/>
    </location>
</feature>
<dbReference type="OrthoDB" id="9794400at2"/>
<keyword evidence="2 7" id="KW-0489">Methyltransferase</keyword>
<keyword evidence="5 7" id="KW-0819">tRNA processing</keyword>
<keyword evidence="10" id="KW-1185">Reference proteome</keyword>
<dbReference type="GO" id="GO:0002938">
    <property type="term" value="P:tRNA guanine ribose methylation"/>
    <property type="evidence" value="ECO:0007669"/>
    <property type="project" value="UniProtKB-UniRule"/>
</dbReference>
<sequence length="235" mass="26851">MDTAELSEKKTTELCTHLQEFVTPARLSRIKEVLANRTRYLTVVLEDIYQPHNASAVLRTCDATGVQDVHIIENRNSHTLSPGVELGTSQWLTRHRYRESADNTAAAVQQLRQRGYRIVATTPHRDDVTPEHFNLEKGPAALLFGTEISGLSETALELADEYIRIPMYGFVESYNISVSAAIILTRLVERLRCSDLDYLLSEHERRSLLLQYLRNSIKHVDKLEERFFSAYTDTT</sequence>
<dbReference type="eggNOG" id="COG0566">
    <property type="taxonomic scope" value="Bacteria"/>
</dbReference>
<dbReference type="GO" id="GO:0141100">
    <property type="term" value="F:tRNA (guanine(18)-2'-O)-methyltransferase activity"/>
    <property type="evidence" value="ECO:0007669"/>
    <property type="project" value="UniProtKB-UniRule"/>
</dbReference>
<keyword evidence="4 7" id="KW-0949">S-adenosyl-L-methionine</keyword>
<gene>
    <name evidence="7" type="primary">trmH</name>
    <name evidence="9" type="ordered locus">Spiaf_1292</name>
</gene>
<dbReference type="HOGENOM" id="CLU_021322_4_1_12"/>
<dbReference type="HAMAP" id="MF_02060">
    <property type="entry name" value="tRNA_methyltr_TrmH"/>
    <property type="match status" value="1"/>
</dbReference>
<comment type="caution">
    <text evidence="7">Lacks conserved residue(s) required for the propagation of feature annotation.</text>
</comment>
<accession>H9UIM4</accession>
<dbReference type="Pfam" id="PF00588">
    <property type="entry name" value="SpoU_methylase"/>
    <property type="match status" value="1"/>
</dbReference>
<evidence type="ECO:0000256" key="7">
    <source>
        <dbReference type="HAMAP-Rule" id="MF_02060"/>
    </source>
</evidence>
<evidence type="ECO:0000313" key="10">
    <source>
        <dbReference type="Proteomes" id="UP000007383"/>
    </source>
</evidence>
<protein>
    <recommendedName>
        <fullName evidence="7">tRNA (guanosine(18)-2'-O)-methyltransferase</fullName>
        <ecNumber evidence="7">2.1.1.34</ecNumber>
    </recommendedName>
    <alternativeName>
        <fullName evidence="7">tRNA [Gm18] methyltransferase</fullName>
    </alternativeName>
</protein>
<dbReference type="SUPFAM" id="SSF75217">
    <property type="entry name" value="alpha/beta knot"/>
    <property type="match status" value="1"/>
</dbReference>
<dbReference type="GO" id="GO:0000049">
    <property type="term" value="F:tRNA binding"/>
    <property type="evidence" value="ECO:0007669"/>
    <property type="project" value="UniProtKB-UniRule"/>
</dbReference>
<dbReference type="InterPro" id="IPR029026">
    <property type="entry name" value="tRNA_m1G_MTases_N"/>
</dbReference>
<name>H9UIM4_SPIAZ</name>
<feature type="binding site" evidence="7">
    <location>
        <position position="165"/>
    </location>
    <ligand>
        <name>S-adenosyl-L-methionine</name>
        <dbReference type="ChEBI" id="CHEBI:59789"/>
    </ligand>
</feature>
<evidence type="ECO:0000256" key="2">
    <source>
        <dbReference type="ARBA" id="ARBA00022603"/>
    </source>
</evidence>
<keyword evidence="6 7" id="KW-0694">RNA-binding</keyword>
<evidence type="ECO:0000256" key="5">
    <source>
        <dbReference type="ARBA" id="ARBA00022694"/>
    </source>
</evidence>
<dbReference type="EMBL" id="CP003282">
    <property type="protein sequence ID" value="AFG37367.1"/>
    <property type="molecule type" value="Genomic_DNA"/>
</dbReference>
<dbReference type="AlphaFoldDB" id="H9UIM4"/>
<dbReference type="RefSeq" id="WP_014455355.1">
    <property type="nucleotide sequence ID" value="NC_017098.1"/>
</dbReference>
<evidence type="ECO:0000259" key="8">
    <source>
        <dbReference type="Pfam" id="PF00588"/>
    </source>
</evidence>
<dbReference type="PANTHER" id="PTHR43453:SF1">
    <property type="entry name" value="TRNA_RRNA METHYLTRANSFERASE SPOU TYPE DOMAIN-CONTAINING PROTEIN"/>
    <property type="match status" value="1"/>
</dbReference>
<keyword evidence="1 7" id="KW-0820">tRNA-binding</keyword>
<proteinExistence type="inferred from homology"/>
<evidence type="ECO:0000313" key="9">
    <source>
        <dbReference type="EMBL" id="AFG37367.1"/>
    </source>
</evidence>
<dbReference type="Gene3D" id="3.40.1280.10">
    <property type="match status" value="1"/>
</dbReference>
<dbReference type="PATRIC" id="fig|889378.3.peg.1296"/>
<feature type="binding site" evidence="7">
    <location>
        <position position="121"/>
    </location>
    <ligand>
        <name>S-adenosyl-L-methionine</name>
        <dbReference type="ChEBI" id="CHEBI:59789"/>
    </ligand>
</feature>
<evidence type="ECO:0000256" key="4">
    <source>
        <dbReference type="ARBA" id="ARBA00022691"/>
    </source>
</evidence>
<dbReference type="KEGG" id="sfc:Spiaf_1292"/>
<dbReference type="EC" id="2.1.1.34" evidence="7"/>
<dbReference type="PANTHER" id="PTHR43453">
    <property type="entry name" value="RRNA METHYLASE-LIKE"/>
    <property type="match status" value="1"/>
</dbReference>
<dbReference type="InterPro" id="IPR029028">
    <property type="entry name" value="Alpha/beta_knot_MTases"/>
</dbReference>
<comment type="similarity">
    <text evidence="7">Belongs to the class IV-like SAM-binding methyltransferase superfamily. RNA methyltransferase TrmH family.</text>
</comment>
<evidence type="ECO:0000256" key="6">
    <source>
        <dbReference type="ARBA" id="ARBA00022884"/>
    </source>
</evidence>
<dbReference type="CDD" id="cd18092">
    <property type="entry name" value="SpoU-like_TrmH"/>
    <property type="match status" value="1"/>
</dbReference>
<evidence type="ECO:0000256" key="3">
    <source>
        <dbReference type="ARBA" id="ARBA00022679"/>
    </source>
</evidence>
<keyword evidence="3 7" id="KW-0808">Transferase</keyword>
<organism evidence="9 10">
    <name type="scientific">Spirochaeta africana (strain ATCC 700263 / DSM 8902 / Z-7692)</name>
    <dbReference type="NCBI Taxonomy" id="889378"/>
    <lineage>
        <taxon>Bacteria</taxon>
        <taxon>Pseudomonadati</taxon>
        <taxon>Spirochaetota</taxon>
        <taxon>Spirochaetia</taxon>
        <taxon>Spirochaetales</taxon>
        <taxon>Spirochaetaceae</taxon>
        <taxon>Spirochaeta</taxon>
    </lineage>
</organism>
<comment type="function">
    <text evidence="7">Catalyzes the 2'-O methylation of guanosine at position 18 in tRNA.</text>
</comment>
<evidence type="ECO:0000256" key="1">
    <source>
        <dbReference type="ARBA" id="ARBA00022555"/>
    </source>
</evidence>